<dbReference type="PANTHER" id="PTHR43459">
    <property type="entry name" value="ENOYL-COA HYDRATASE"/>
    <property type="match status" value="1"/>
</dbReference>
<keyword evidence="4" id="KW-1185">Reference proteome</keyword>
<dbReference type="Proteomes" id="UP000095209">
    <property type="component" value="Unassembled WGS sequence"/>
</dbReference>
<dbReference type="Gene3D" id="1.10.12.10">
    <property type="entry name" value="Lyase 2-enoyl-coa Hydratase, Chain A, domain 2"/>
    <property type="match status" value="1"/>
</dbReference>
<evidence type="ECO:0000313" key="4">
    <source>
        <dbReference type="Proteomes" id="UP000095209"/>
    </source>
</evidence>
<proteinExistence type="inferred from homology"/>
<dbReference type="STRING" id="1305675.BFG57_03605"/>
<dbReference type="InterPro" id="IPR001753">
    <property type="entry name" value="Enoyl-CoA_hydra/iso"/>
</dbReference>
<dbReference type="AlphaFoldDB" id="A0A1E5LCN0"/>
<comment type="caution">
    <text evidence="3">The sequence shown here is derived from an EMBL/GenBank/DDBJ whole genome shotgun (WGS) entry which is preliminary data.</text>
</comment>
<dbReference type="Pfam" id="PF00378">
    <property type="entry name" value="ECH_1"/>
    <property type="match status" value="1"/>
</dbReference>
<reference evidence="3 4" key="1">
    <citation type="submission" date="2016-08" db="EMBL/GenBank/DDBJ databases">
        <title>Genome of Bacillus solimangrovi GH2-4.</title>
        <authorList>
            <person name="Lim S."/>
            <person name="Kim B.-C."/>
        </authorList>
    </citation>
    <scope>NUCLEOTIDE SEQUENCE [LARGE SCALE GENOMIC DNA]</scope>
    <source>
        <strain evidence="3 4">GH2-4</strain>
    </source>
</reference>
<dbReference type="OrthoDB" id="9775794at2"/>
<dbReference type="Gene3D" id="3.90.226.10">
    <property type="entry name" value="2-enoyl-CoA Hydratase, Chain A, domain 1"/>
    <property type="match status" value="1"/>
</dbReference>
<evidence type="ECO:0008006" key="5">
    <source>
        <dbReference type="Google" id="ProtNLM"/>
    </source>
</evidence>
<dbReference type="PANTHER" id="PTHR43459:SF1">
    <property type="entry name" value="EG:BACN32G11.4 PROTEIN"/>
    <property type="match status" value="1"/>
</dbReference>
<dbReference type="PROSITE" id="PS00166">
    <property type="entry name" value="ENOYL_COA_HYDRATASE"/>
    <property type="match status" value="1"/>
</dbReference>
<organism evidence="3 4">
    <name type="scientific">Bacillus solimangrovi</name>
    <dbReference type="NCBI Taxonomy" id="1305675"/>
    <lineage>
        <taxon>Bacteria</taxon>
        <taxon>Bacillati</taxon>
        <taxon>Bacillota</taxon>
        <taxon>Bacilli</taxon>
        <taxon>Bacillales</taxon>
        <taxon>Bacillaceae</taxon>
        <taxon>Bacillus</taxon>
    </lineage>
</organism>
<dbReference type="GO" id="GO:0003824">
    <property type="term" value="F:catalytic activity"/>
    <property type="evidence" value="ECO:0007669"/>
    <property type="project" value="InterPro"/>
</dbReference>
<dbReference type="InterPro" id="IPR029045">
    <property type="entry name" value="ClpP/crotonase-like_dom_sf"/>
</dbReference>
<evidence type="ECO:0000256" key="1">
    <source>
        <dbReference type="ARBA" id="ARBA00005254"/>
    </source>
</evidence>
<gene>
    <name evidence="3" type="ORF">BFG57_03605</name>
</gene>
<accession>A0A1E5LCN0</accession>
<dbReference type="SUPFAM" id="SSF52096">
    <property type="entry name" value="ClpP/crotonase"/>
    <property type="match status" value="1"/>
</dbReference>
<name>A0A1E5LCN0_9BACI</name>
<sequence>MDYHFIKLEIKDSCAVLTLNQPEKRNPLSSQVIDELTHAINYIQYDEVIRSVILTGTGTTFCSGGNLNDFPELNAVLGRRYMQKGHELLKKLVNIEKPVIAAVNGYAVGAGCNLALACDFVIASNQATFTQIFSKIGLVPDFGGMYFLPRLVGVQRAKELMFSGRNVTSQEALDIGMILEVVEHNQLMIRAESFANQFAESATVAIGMMKQTLNHSYEMTFDQVLNDEAFAQGISFSSNDFKERFQAMSNKKNSKI</sequence>
<dbReference type="EMBL" id="MJEH01000044">
    <property type="protein sequence ID" value="OEH91835.1"/>
    <property type="molecule type" value="Genomic_DNA"/>
</dbReference>
<dbReference type="RefSeq" id="WP_069718120.1">
    <property type="nucleotide sequence ID" value="NZ_MJEH01000044.1"/>
</dbReference>
<evidence type="ECO:0000256" key="2">
    <source>
        <dbReference type="RuleBase" id="RU003707"/>
    </source>
</evidence>
<protein>
    <recommendedName>
        <fullName evidence="5">Enoyl-CoA hydratase</fullName>
    </recommendedName>
</protein>
<dbReference type="InterPro" id="IPR018376">
    <property type="entry name" value="Enoyl-CoA_hyd/isom_CS"/>
</dbReference>
<dbReference type="InterPro" id="IPR014748">
    <property type="entry name" value="Enoyl-CoA_hydra_C"/>
</dbReference>
<dbReference type="CDD" id="cd06558">
    <property type="entry name" value="crotonase-like"/>
    <property type="match status" value="1"/>
</dbReference>
<evidence type="ECO:0000313" key="3">
    <source>
        <dbReference type="EMBL" id="OEH91835.1"/>
    </source>
</evidence>
<comment type="similarity">
    <text evidence="1 2">Belongs to the enoyl-CoA hydratase/isomerase family.</text>
</comment>